<proteinExistence type="predicted"/>
<feature type="transmembrane region" description="Helical" evidence="1">
    <location>
        <begin position="64"/>
        <end position="82"/>
    </location>
</feature>
<sequence>MQPAGISLQSQNLSPPFALYCVQNSDSCNLSRFRIIPPLRKISRQLPSHYSDNFRLHVSKEHLLVWRVFIYIQHLLFNGLILSSKNTRSKTCHDPVGSKGEHLFASGCFGATGRIWLSEVLPSRTGDKLLLRGLQNWRRN</sequence>
<keyword evidence="1" id="KW-0472">Membrane</keyword>
<evidence type="ECO:0000313" key="2">
    <source>
        <dbReference type="EMBL" id="LAA80912.1"/>
    </source>
</evidence>
<evidence type="ECO:0000256" key="1">
    <source>
        <dbReference type="SAM" id="Phobius"/>
    </source>
</evidence>
<reference evidence="2" key="2">
    <citation type="submission" date="2017-11" db="EMBL/GenBank/DDBJ databases">
        <title>Coralsnake Venomics: Analyses of Venom Gland Transcriptomes and Proteomes of Six Brazilian Taxa.</title>
        <authorList>
            <person name="Aird S.D."/>
            <person name="Jorge da Silva N."/>
            <person name="Qiu L."/>
            <person name="Villar-Briones A."/>
            <person name="Aparecida-Saddi V."/>
            <person name="Campos-Telles M.P."/>
            <person name="Grau M."/>
            <person name="Mikheyev A.S."/>
        </authorList>
    </citation>
    <scope>NUCLEOTIDE SEQUENCE</scope>
    <source>
        <tissue evidence="2">Venom_gland</tissue>
    </source>
</reference>
<reference evidence="2" key="1">
    <citation type="submission" date="2017-07" db="EMBL/GenBank/DDBJ databases">
        <authorList>
            <person name="Mikheyev A."/>
            <person name="Grau M."/>
        </authorList>
    </citation>
    <scope>NUCLEOTIDE SEQUENCE</scope>
    <source>
        <tissue evidence="2">Venom_gland</tissue>
    </source>
</reference>
<accession>A0A2D4I9M9</accession>
<name>A0A2D4I9M9_MICLE</name>
<keyword evidence="1" id="KW-1133">Transmembrane helix</keyword>
<keyword evidence="1" id="KW-0812">Transmembrane</keyword>
<dbReference type="EMBL" id="IACK01088367">
    <property type="protein sequence ID" value="LAA80912.1"/>
    <property type="molecule type" value="Transcribed_RNA"/>
</dbReference>
<dbReference type="AlphaFoldDB" id="A0A2D4I9M9"/>
<organism evidence="2">
    <name type="scientific">Micrurus lemniscatus lemniscatus</name>
    <dbReference type="NCBI Taxonomy" id="129467"/>
    <lineage>
        <taxon>Eukaryota</taxon>
        <taxon>Metazoa</taxon>
        <taxon>Chordata</taxon>
        <taxon>Craniata</taxon>
        <taxon>Vertebrata</taxon>
        <taxon>Euteleostomi</taxon>
        <taxon>Lepidosauria</taxon>
        <taxon>Squamata</taxon>
        <taxon>Bifurcata</taxon>
        <taxon>Unidentata</taxon>
        <taxon>Episquamata</taxon>
        <taxon>Toxicofera</taxon>
        <taxon>Serpentes</taxon>
        <taxon>Colubroidea</taxon>
        <taxon>Elapidae</taxon>
        <taxon>Elapinae</taxon>
        <taxon>Micrurus</taxon>
    </lineage>
</organism>
<protein>
    <submittedName>
        <fullName evidence="2">Uncharacterized protein</fullName>
    </submittedName>
</protein>